<feature type="domain" description="NAD-dependent epimerase/dehydratase" evidence="3">
    <location>
        <begin position="11"/>
        <end position="264"/>
    </location>
</feature>
<dbReference type="Gene3D" id="3.40.50.720">
    <property type="entry name" value="NAD(P)-binding Rossmann-like Domain"/>
    <property type="match status" value="1"/>
</dbReference>
<sequence length="363" mass="39607">MPAVTSSDGPVAVTGASGYVGSHVVVALMKRGYAVHACVTELNNPDKTKHLLALNDQYRGNLELFSANLLKEGSYDTPFKGCSAVLHAGTPMAYGGANGPRQVYDGAVNGTKNVLNSVKKVGTVKRFIYTSSFSAIHHPMKSGYIYTEKDWASDNRENDPNWNVSKIDEMDPSIGEVAYSMAKVESEHIANNFAEKYGSFDVISVCPIAVLGPLLSRIHERVGSWQWVLGRTLAGKTLSRAWNSLWNIVDVRDVGESQALMIESNVCKNGSRYQLSATDESGELDALQLQAHLQKLFPQINVGGPPDEINSIIKKYGKVFQAPLAHCDKVREELGLETHAIEDTLRETGQTMIDLGLVEPALK</sequence>
<reference evidence="4" key="1">
    <citation type="journal article" date="2015" name="Nature">
        <title>Complex archaea that bridge the gap between prokaryotes and eukaryotes.</title>
        <authorList>
            <person name="Spang A."/>
            <person name="Saw J.H."/>
            <person name="Jorgensen S.L."/>
            <person name="Zaremba-Niedzwiedzka K."/>
            <person name="Martijn J."/>
            <person name="Lind A.E."/>
            <person name="van Eijk R."/>
            <person name="Schleper C."/>
            <person name="Guy L."/>
            <person name="Ettema T.J."/>
        </authorList>
    </citation>
    <scope>NUCLEOTIDE SEQUENCE</scope>
</reference>
<comment type="similarity">
    <text evidence="2">Belongs to the NAD(P)-dependent epimerase/dehydratase family. Dihydroflavonol-4-reductase subfamily.</text>
</comment>
<protein>
    <recommendedName>
        <fullName evidence="3">NAD-dependent epimerase/dehydratase domain-containing protein</fullName>
    </recommendedName>
</protein>
<evidence type="ECO:0000313" key="4">
    <source>
        <dbReference type="EMBL" id="KKL68550.1"/>
    </source>
</evidence>
<keyword evidence="1" id="KW-0560">Oxidoreductase</keyword>
<comment type="caution">
    <text evidence="4">The sequence shown here is derived from an EMBL/GenBank/DDBJ whole genome shotgun (WGS) entry which is preliminary data.</text>
</comment>
<dbReference type="EMBL" id="LAZR01026494">
    <property type="protein sequence ID" value="KKL68550.1"/>
    <property type="molecule type" value="Genomic_DNA"/>
</dbReference>
<accession>A0A0F9GGI2</accession>
<dbReference type="SUPFAM" id="SSF51735">
    <property type="entry name" value="NAD(P)-binding Rossmann-fold domains"/>
    <property type="match status" value="1"/>
</dbReference>
<evidence type="ECO:0000259" key="3">
    <source>
        <dbReference type="Pfam" id="PF01370"/>
    </source>
</evidence>
<gene>
    <name evidence="4" type="ORF">LCGC14_2123860</name>
</gene>
<dbReference type="AlphaFoldDB" id="A0A0F9GGI2"/>
<dbReference type="InterPro" id="IPR036291">
    <property type="entry name" value="NAD(P)-bd_dom_sf"/>
</dbReference>
<dbReference type="InterPro" id="IPR001509">
    <property type="entry name" value="Epimerase_deHydtase"/>
</dbReference>
<dbReference type="PANTHER" id="PTHR10366">
    <property type="entry name" value="NAD DEPENDENT EPIMERASE/DEHYDRATASE"/>
    <property type="match status" value="1"/>
</dbReference>
<evidence type="ECO:0000256" key="2">
    <source>
        <dbReference type="ARBA" id="ARBA00023445"/>
    </source>
</evidence>
<dbReference type="InterPro" id="IPR050425">
    <property type="entry name" value="NAD(P)_dehydrat-like"/>
</dbReference>
<proteinExistence type="inferred from homology"/>
<name>A0A0F9GGI2_9ZZZZ</name>
<evidence type="ECO:0000256" key="1">
    <source>
        <dbReference type="ARBA" id="ARBA00023002"/>
    </source>
</evidence>
<dbReference type="GO" id="GO:0016616">
    <property type="term" value="F:oxidoreductase activity, acting on the CH-OH group of donors, NAD or NADP as acceptor"/>
    <property type="evidence" value="ECO:0007669"/>
    <property type="project" value="TreeGrafter"/>
</dbReference>
<organism evidence="4">
    <name type="scientific">marine sediment metagenome</name>
    <dbReference type="NCBI Taxonomy" id="412755"/>
    <lineage>
        <taxon>unclassified sequences</taxon>
        <taxon>metagenomes</taxon>
        <taxon>ecological metagenomes</taxon>
    </lineage>
</organism>
<dbReference type="Pfam" id="PF01370">
    <property type="entry name" value="Epimerase"/>
    <property type="match status" value="1"/>
</dbReference>
<dbReference type="PANTHER" id="PTHR10366:SF564">
    <property type="entry name" value="STEROL-4-ALPHA-CARBOXYLATE 3-DEHYDROGENASE, DECARBOXYLATING"/>
    <property type="match status" value="1"/>
</dbReference>